<dbReference type="AlphaFoldDB" id="A0A3S0KX51"/>
<keyword evidence="3" id="KW-1185">Reference proteome</keyword>
<protein>
    <submittedName>
        <fullName evidence="2">TraB/GumN family protein</fullName>
    </submittedName>
</protein>
<feature type="chain" id="PRO_5018756624" evidence="1">
    <location>
        <begin position="27"/>
        <end position="293"/>
    </location>
</feature>
<name>A0A3S0KX51_9GAMM</name>
<dbReference type="PANTHER" id="PTHR40590:SF1">
    <property type="entry name" value="CYTOPLASMIC PROTEIN"/>
    <property type="match status" value="1"/>
</dbReference>
<keyword evidence="1" id="KW-0732">Signal</keyword>
<gene>
    <name evidence="2" type="ORF">EKG38_00935</name>
</gene>
<accession>A0A3S0KX51</accession>
<dbReference type="InterPro" id="IPR047111">
    <property type="entry name" value="YbaP-like"/>
</dbReference>
<dbReference type="EMBL" id="RXNU01000001">
    <property type="protein sequence ID" value="RTR40520.1"/>
    <property type="molecule type" value="Genomic_DNA"/>
</dbReference>
<comment type="caution">
    <text evidence="2">The sequence shown here is derived from an EMBL/GenBank/DDBJ whole genome shotgun (WGS) entry which is preliminary data.</text>
</comment>
<organism evidence="2 3">
    <name type="scientific">Shewanella canadensis</name>
    <dbReference type="NCBI Taxonomy" id="271096"/>
    <lineage>
        <taxon>Bacteria</taxon>
        <taxon>Pseudomonadati</taxon>
        <taxon>Pseudomonadota</taxon>
        <taxon>Gammaproteobacteria</taxon>
        <taxon>Alteromonadales</taxon>
        <taxon>Shewanellaceae</taxon>
        <taxon>Shewanella</taxon>
    </lineage>
</organism>
<evidence type="ECO:0000256" key="1">
    <source>
        <dbReference type="SAM" id="SignalP"/>
    </source>
</evidence>
<evidence type="ECO:0000313" key="3">
    <source>
        <dbReference type="Proteomes" id="UP000267448"/>
    </source>
</evidence>
<reference evidence="2 3" key="1">
    <citation type="submission" date="2018-12" db="EMBL/GenBank/DDBJ databases">
        <authorList>
            <person name="Yu L."/>
        </authorList>
    </citation>
    <scope>NUCLEOTIDE SEQUENCE [LARGE SCALE GENOMIC DNA]</scope>
    <source>
        <strain evidence="2 3">HAW-EB2</strain>
    </source>
</reference>
<dbReference type="Proteomes" id="UP000267448">
    <property type="component" value="Unassembled WGS sequence"/>
</dbReference>
<proteinExistence type="predicted"/>
<dbReference type="PANTHER" id="PTHR40590">
    <property type="entry name" value="CYTOPLASMIC PROTEIN-RELATED"/>
    <property type="match status" value="1"/>
</dbReference>
<evidence type="ECO:0000313" key="2">
    <source>
        <dbReference type="EMBL" id="RTR40520.1"/>
    </source>
</evidence>
<feature type="signal peptide" evidence="1">
    <location>
        <begin position="1"/>
        <end position="26"/>
    </location>
</feature>
<dbReference type="Pfam" id="PF01963">
    <property type="entry name" value="TraB_PrgY_gumN"/>
    <property type="match status" value="1"/>
</dbReference>
<sequence>MATSQLKRLVALVCMFVAMGIACAQAAPLDTPPFYKIEYKGKVSYLLGSIHVGKANFYPMPEQIESLFDSAESLVVEADAASADIATLIRKYGVGQVPIDIETQAVLDSYCQRRTRECAALSGYAPWLQSMQLGMARFEELGYSAIYGVEQVLISKNRGRPVLELESTEFQFQLMASFDDKTQWSMVKEAIEGPDEDMHGLISSWRTGDELHLAELMEGQMSDGDDKQLLEKILWQRNIDMAARIRELMLDPNTPQPMFIAVGAGHVVGDRSMVLEMQKHGAETTNCWKQKCK</sequence>
<dbReference type="OrthoDB" id="357294at2"/>
<dbReference type="CDD" id="cd14789">
    <property type="entry name" value="Tiki"/>
    <property type="match status" value="1"/>
</dbReference>
<dbReference type="InterPro" id="IPR002816">
    <property type="entry name" value="TraB/PrgY/GumN_fam"/>
</dbReference>
<dbReference type="RefSeq" id="WP_126517833.1">
    <property type="nucleotide sequence ID" value="NZ_RXNU01000001.1"/>
</dbReference>
<dbReference type="PROSITE" id="PS51257">
    <property type="entry name" value="PROKAR_LIPOPROTEIN"/>
    <property type="match status" value="1"/>
</dbReference>